<dbReference type="NCBIfam" id="TIGR02201">
    <property type="entry name" value="heptsyl_trn_III"/>
    <property type="match status" value="1"/>
</dbReference>
<sequence length="364" mass="39468">MVSDPVPLSDLHRVLVVKLRHHGDVLLTSPVFSALQAAAPQVEIDALVYRDTAEMLTLHPAIRQVHTIDRHWKALGPLGQIRAEWGLLQSLRARHYDLILHLTEHRRGAWLARLTGAPWAVAPKVKGRGRFWQNSFTHFVEAPRNALRHTVERNLDALRRIGVYPEEDARRLVLVPGEGAEARVAGLLAERQLGAGGFLHVHPGSRWLFKCWPAEKMAQTLARLQSQGWPVLLTAAPDPRELAMVDAIQARLVTLGGRPAVSLAGQLSLKELAAVAGRAKVFLGVDSAPMHIAAAMGTPAVALFGPSGDKEWGPWGVPARVITSDRHPCRPCGIDGCGGGKVSDCLVSLEVERVVAAVQSLGAP</sequence>
<dbReference type="Proteomes" id="UP000683428">
    <property type="component" value="Chromosome"/>
</dbReference>
<keyword evidence="2" id="KW-0808">Transferase</keyword>
<accession>A0A975XTM9</accession>
<dbReference type="EMBL" id="CP064782">
    <property type="protein sequence ID" value="QWT47911.1"/>
    <property type="molecule type" value="Genomic_DNA"/>
</dbReference>
<dbReference type="CDD" id="cd03789">
    <property type="entry name" value="GT9_LPS_heptosyltransferase"/>
    <property type="match status" value="1"/>
</dbReference>
<evidence type="ECO:0000313" key="4">
    <source>
        <dbReference type="Proteomes" id="UP000683428"/>
    </source>
</evidence>
<proteinExistence type="predicted"/>
<reference evidence="3" key="1">
    <citation type="submission" date="2020-11" db="EMBL/GenBank/DDBJ databases">
        <title>Azospira inquinata sp. nov.</title>
        <authorList>
            <person name="Moe W.M."/>
            <person name="Mikes M.C."/>
        </authorList>
    </citation>
    <scope>NUCLEOTIDE SEQUENCE</scope>
    <source>
        <strain evidence="3">Azo-3</strain>
    </source>
</reference>
<keyword evidence="1" id="KW-0328">Glycosyltransferase</keyword>
<dbReference type="InterPro" id="IPR011916">
    <property type="entry name" value="LipoPS_heptosylTferase-III"/>
</dbReference>
<dbReference type="RefSeq" id="WP_216130040.1">
    <property type="nucleotide sequence ID" value="NZ_CP064782.1"/>
</dbReference>
<dbReference type="AlphaFoldDB" id="A0A975XTM9"/>
<dbReference type="InterPro" id="IPR051199">
    <property type="entry name" value="LPS_LOS_Heptosyltrfase"/>
</dbReference>
<dbReference type="KEGG" id="aiq:Azoinq_08475"/>
<name>A0A975XTM9_9RHOO</name>
<organism evidence="3 4">
    <name type="scientific">Azospira inquinata</name>
    <dbReference type="NCBI Taxonomy" id="2785627"/>
    <lineage>
        <taxon>Bacteria</taxon>
        <taxon>Pseudomonadati</taxon>
        <taxon>Pseudomonadota</taxon>
        <taxon>Betaproteobacteria</taxon>
        <taxon>Rhodocyclales</taxon>
        <taxon>Rhodocyclaceae</taxon>
        <taxon>Azospira</taxon>
    </lineage>
</organism>
<protein>
    <submittedName>
        <fullName evidence="3">Lipopolysaccharide heptosyltransferase III</fullName>
    </submittedName>
</protein>
<dbReference type="PANTHER" id="PTHR30160">
    <property type="entry name" value="TETRAACYLDISACCHARIDE 4'-KINASE-RELATED"/>
    <property type="match status" value="1"/>
</dbReference>
<dbReference type="Pfam" id="PF01075">
    <property type="entry name" value="Glyco_transf_9"/>
    <property type="match status" value="1"/>
</dbReference>
<dbReference type="PANTHER" id="PTHR30160:SF1">
    <property type="entry name" value="LIPOPOLYSACCHARIDE 1,2-N-ACETYLGLUCOSAMINETRANSFERASE-RELATED"/>
    <property type="match status" value="1"/>
</dbReference>
<gene>
    <name evidence="3" type="primary">rfaQ</name>
    <name evidence="3" type="ORF">Azoinq_08475</name>
</gene>
<dbReference type="InterPro" id="IPR002201">
    <property type="entry name" value="Glyco_trans_9"/>
</dbReference>
<dbReference type="GO" id="GO:0005829">
    <property type="term" value="C:cytosol"/>
    <property type="evidence" value="ECO:0007669"/>
    <property type="project" value="TreeGrafter"/>
</dbReference>
<dbReference type="GO" id="GO:0008713">
    <property type="term" value="F:ADP-heptose-lipopolysaccharide heptosyltransferase activity"/>
    <property type="evidence" value="ECO:0007669"/>
    <property type="project" value="TreeGrafter"/>
</dbReference>
<evidence type="ECO:0000256" key="2">
    <source>
        <dbReference type="ARBA" id="ARBA00022679"/>
    </source>
</evidence>
<evidence type="ECO:0000256" key="1">
    <source>
        <dbReference type="ARBA" id="ARBA00022676"/>
    </source>
</evidence>
<evidence type="ECO:0000313" key="3">
    <source>
        <dbReference type="EMBL" id="QWT47911.1"/>
    </source>
</evidence>
<dbReference type="GO" id="GO:0009244">
    <property type="term" value="P:lipopolysaccharide core region biosynthetic process"/>
    <property type="evidence" value="ECO:0007669"/>
    <property type="project" value="TreeGrafter"/>
</dbReference>
<keyword evidence="4" id="KW-1185">Reference proteome</keyword>